<name>A0A4V1RX04_9BACT</name>
<dbReference type="RefSeq" id="WP_129601054.1">
    <property type="nucleotide sequence ID" value="NZ_SBLB01000001.1"/>
</dbReference>
<feature type="transmembrane region" description="Helical" evidence="5">
    <location>
        <begin position="126"/>
        <end position="142"/>
    </location>
</feature>
<feature type="transmembrane region" description="Helical" evidence="5">
    <location>
        <begin position="365"/>
        <end position="385"/>
    </location>
</feature>
<feature type="transmembrane region" description="Helical" evidence="5">
    <location>
        <begin position="154"/>
        <end position="174"/>
    </location>
</feature>
<proteinExistence type="predicted"/>
<dbReference type="PANTHER" id="PTHR37422:SF13">
    <property type="entry name" value="LIPOPOLYSACCHARIDE BIOSYNTHESIS PROTEIN PA4999-RELATED"/>
    <property type="match status" value="1"/>
</dbReference>
<evidence type="ECO:0000313" key="7">
    <source>
        <dbReference type="EMBL" id="RYC72078.1"/>
    </source>
</evidence>
<dbReference type="InterPro" id="IPR007016">
    <property type="entry name" value="O-antigen_ligase-rel_domated"/>
</dbReference>
<evidence type="ECO:0000259" key="6">
    <source>
        <dbReference type="Pfam" id="PF04932"/>
    </source>
</evidence>
<keyword evidence="2 5" id="KW-0812">Transmembrane</keyword>
<evidence type="ECO:0000256" key="1">
    <source>
        <dbReference type="ARBA" id="ARBA00004141"/>
    </source>
</evidence>
<dbReference type="PANTHER" id="PTHR37422">
    <property type="entry name" value="TEICHURONIC ACID BIOSYNTHESIS PROTEIN TUAE"/>
    <property type="match status" value="1"/>
</dbReference>
<dbReference type="AlphaFoldDB" id="A0A4V1RX04"/>
<dbReference type="GO" id="GO:0016020">
    <property type="term" value="C:membrane"/>
    <property type="evidence" value="ECO:0007669"/>
    <property type="project" value="UniProtKB-SubCell"/>
</dbReference>
<feature type="transmembrane region" description="Helical" evidence="5">
    <location>
        <begin position="434"/>
        <end position="453"/>
    </location>
</feature>
<feature type="transmembrane region" description="Helical" evidence="5">
    <location>
        <begin position="233"/>
        <end position="253"/>
    </location>
</feature>
<feature type="transmembrane region" description="Helical" evidence="5">
    <location>
        <begin position="459"/>
        <end position="478"/>
    </location>
</feature>
<dbReference type="GO" id="GO:0016874">
    <property type="term" value="F:ligase activity"/>
    <property type="evidence" value="ECO:0007669"/>
    <property type="project" value="UniProtKB-KW"/>
</dbReference>
<feature type="transmembrane region" description="Helical" evidence="5">
    <location>
        <begin position="397"/>
        <end position="422"/>
    </location>
</feature>
<evidence type="ECO:0000256" key="4">
    <source>
        <dbReference type="ARBA" id="ARBA00023136"/>
    </source>
</evidence>
<dbReference type="EMBL" id="SBLB01000001">
    <property type="protein sequence ID" value="RYC72078.1"/>
    <property type="molecule type" value="Genomic_DNA"/>
</dbReference>
<keyword evidence="4 5" id="KW-0472">Membrane</keyword>
<comment type="subcellular location">
    <subcellularLocation>
        <location evidence="1">Membrane</location>
        <topology evidence="1">Multi-pass membrane protein</topology>
    </subcellularLocation>
</comment>
<feature type="transmembrane region" description="Helical" evidence="5">
    <location>
        <begin position="303"/>
        <end position="321"/>
    </location>
</feature>
<comment type="caution">
    <text evidence="7">The sequence shown here is derived from an EMBL/GenBank/DDBJ whole genome shotgun (WGS) entry which is preliminary data.</text>
</comment>
<feature type="transmembrane region" description="Helical" evidence="5">
    <location>
        <begin position="186"/>
        <end position="204"/>
    </location>
</feature>
<evidence type="ECO:0000313" key="8">
    <source>
        <dbReference type="Proteomes" id="UP000290407"/>
    </source>
</evidence>
<gene>
    <name evidence="7" type="ORF">EQG79_08160</name>
</gene>
<protein>
    <submittedName>
        <fullName evidence="7">O-antigen ligase domain-containing protein</fullName>
    </submittedName>
</protein>
<keyword evidence="8" id="KW-1185">Reference proteome</keyword>
<keyword evidence="7" id="KW-0436">Ligase</keyword>
<feature type="transmembrane region" description="Helical" evidence="5">
    <location>
        <begin position="95"/>
        <end position="114"/>
    </location>
</feature>
<evidence type="ECO:0000256" key="2">
    <source>
        <dbReference type="ARBA" id="ARBA00022692"/>
    </source>
</evidence>
<dbReference type="Pfam" id="PF04932">
    <property type="entry name" value="Wzy_C"/>
    <property type="match status" value="1"/>
</dbReference>
<feature type="transmembrane region" description="Helical" evidence="5">
    <location>
        <begin position="72"/>
        <end position="89"/>
    </location>
</feature>
<keyword evidence="3 5" id="KW-1133">Transmembrane helix</keyword>
<dbReference type="Proteomes" id="UP000290407">
    <property type="component" value="Unassembled WGS sequence"/>
</dbReference>
<dbReference type="InterPro" id="IPR051533">
    <property type="entry name" value="WaaL-like"/>
</dbReference>
<feature type="transmembrane region" description="Helical" evidence="5">
    <location>
        <begin position="265"/>
        <end position="283"/>
    </location>
</feature>
<evidence type="ECO:0000256" key="3">
    <source>
        <dbReference type="ARBA" id="ARBA00022989"/>
    </source>
</evidence>
<reference evidence="7 8" key="1">
    <citation type="submission" date="2019-01" db="EMBL/GenBank/DDBJ databases">
        <title>Spirosoma flava sp. nov., a propanil-degrading bacterium isolated from herbicide-contaminated soil.</title>
        <authorList>
            <person name="Zhang L."/>
            <person name="Jiang J.-D."/>
        </authorList>
    </citation>
    <scope>NUCLEOTIDE SEQUENCE [LARGE SCALE GENOMIC DNA]</scope>
    <source>
        <strain evidence="7 8">TY50</strain>
    </source>
</reference>
<feature type="domain" description="O-antigen ligase-related" evidence="6">
    <location>
        <begin position="271"/>
        <end position="410"/>
    </location>
</feature>
<feature type="transmembrane region" description="Helical" evidence="5">
    <location>
        <begin position="47"/>
        <end position="65"/>
    </location>
</feature>
<accession>A0A4V1RX04</accession>
<evidence type="ECO:0000256" key="5">
    <source>
        <dbReference type="SAM" id="Phobius"/>
    </source>
</evidence>
<organism evidence="7 8">
    <name type="scientific">Spirosoma sordidisoli</name>
    <dbReference type="NCBI Taxonomy" id="2502893"/>
    <lineage>
        <taxon>Bacteria</taxon>
        <taxon>Pseudomonadati</taxon>
        <taxon>Bacteroidota</taxon>
        <taxon>Cytophagia</taxon>
        <taxon>Cytophagales</taxon>
        <taxon>Cytophagaceae</taxon>
        <taxon>Spirosoma</taxon>
    </lineage>
</organism>
<sequence length="494" mass="54055">MLPLQNTNSRARYLDTRPALRSLSSLLALLLLGAGLGKVVAKGGVPLALAMVAGPPALYYVICCFRQPKLGLISSFYFGFFLGGVSRWSPVAVPFGLTVDGLLTISLLGILFTGRKADTARLHNPMTYAVLMWLIYTILQLVNPESRSAEAWFYSVRGFSFYWLQVLIVGVVTISRMADLNRIIRIWSGCSFVLAIWSFEQQYIGLVGADKVWLETFGYTTHLLQGQLRSFSFVSDAGQFGAVMAHITVFTLIRGLNEPKWSRKIGLFILAMVYFWGFAVSGSRGPVLVLGMGFSVYLLLKGNVPLLVAGGLLLLGAYGLLKFTRVGQSNYQIQRMRSSLDPNDPSLQVRLNNQKTFKIIMQNKPFGVGLGMTATGAKYGVTGALTELGIDSWYVRIWLETGVVGLVIYLIPVLLMIVLALINIRRLKDPRLRSTMEALLCGYVGIVGASYGNQLLGQFPTNLVVYLTMVLLLVAPVLDKEATAAAAPAQPAVS</sequence>